<reference evidence="5" key="1">
    <citation type="journal article" date="2021" name="Nat. Commun.">
        <title>Genetic determinants of endophytism in the Arabidopsis root mycobiome.</title>
        <authorList>
            <person name="Mesny F."/>
            <person name="Miyauchi S."/>
            <person name="Thiergart T."/>
            <person name="Pickel B."/>
            <person name="Atanasova L."/>
            <person name="Karlsson M."/>
            <person name="Huettel B."/>
            <person name="Barry K.W."/>
            <person name="Haridas S."/>
            <person name="Chen C."/>
            <person name="Bauer D."/>
            <person name="Andreopoulos W."/>
            <person name="Pangilinan J."/>
            <person name="LaButti K."/>
            <person name="Riley R."/>
            <person name="Lipzen A."/>
            <person name="Clum A."/>
            <person name="Drula E."/>
            <person name="Henrissat B."/>
            <person name="Kohler A."/>
            <person name="Grigoriev I.V."/>
            <person name="Martin F.M."/>
            <person name="Hacquard S."/>
        </authorList>
    </citation>
    <scope>NUCLEOTIDE SEQUENCE</scope>
    <source>
        <strain evidence="5">MPI-SDFR-AT-0120</strain>
    </source>
</reference>
<dbReference type="InterPro" id="IPR002110">
    <property type="entry name" value="Ankyrin_rpt"/>
</dbReference>
<comment type="caution">
    <text evidence="5">The sequence shown here is derived from an EMBL/GenBank/DDBJ whole genome shotgun (WGS) entry which is preliminary data.</text>
</comment>
<feature type="repeat" description="ANK" evidence="3">
    <location>
        <begin position="89"/>
        <end position="114"/>
    </location>
</feature>
<dbReference type="PANTHER" id="PTHR24124">
    <property type="entry name" value="ANKYRIN REPEAT FAMILY A"/>
    <property type="match status" value="1"/>
</dbReference>
<dbReference type="GO" id="GO:0010468">
    <property type="term" value="P:regulation of gene expression"/>
    <property type="evidence" value="ECO:0007669"/>
    <property type="project" value="TreeGrafter"/>
</dbReference>
<dbReference type="EMBL" id="JAGMVJ010000039">
    <property type="protein sequence ID" value="KAH7066489.1"/>
    <property type="molecule type" value="Genomic_DNA"/>
</dbReference>
<evidence type="ECO:0000256" key="4">
    <source>
        <dbReference type="SAM" id="MobiDB-lite"/>
    </source>
</evidence>
<keyword evidence="1" id="KW-0677">Repeat</keyword>
<protein>
    <submittedName>
        <fullName evidence="5">Ankyrin repeat-containing domain protein</fullName>
    </submittedName>
</protein>
<dbReference type="PANTHER" id="PTHR24124:SF14">
    <property type="entry name" value="CHROMOSOME UNDETERMINED SCAFFOLD_25, WHOLE GENOME SHOTGUN SEQUENCE"/>
    <property type="match status" value="1"/>
</dbReference>
<accession>A0A8K0QRK4</accession>
<evidence type="ECO:0000256" key="2">
    <source>
        <dbReference type="ARBA" id="ARBA00023043"/>
    </source>
</evidence>
<sequence length="114" mass="12495">MERSLSHDANSTVSHTDDDARSPSPLLHVATRSRSRGVIQVLLRRGVVAIDERDSEGRTALHIATELGDEVLVRLLLGQGADTRVKDAHGRLALHYAVEKGQCEVVELLLDHNT</sequence>
<evidence type="ECO:0000313" key="6">
    <source>
        <dbReference type="Proteomes" id="UP000813461"/>
    </source>
</evidence>
<dbReference type="GO" id="GO:0005634">
    <property type="term" value="C:nucleus"/>
    <property type="evidence" value="ECO:0007669"/>
    <property type="project" value="TreeGrafter"/>
</dbReference>
<organism evidence="5 6">
    <name type="scientific">Paraphoma chrysanthemicola</name>
    <dbReference type="NCBI Taxonomy" id="798071"/>
    <lineage>
        <taxon>Eukaryota</taxon>
        <taxon>Fungi</taxon>
        <taxon>Dikarya</taxon>
        <taxon>Ascomycota</taxon>
        <taxon>Pezizomycotina</taxon>
        <taxon>Dothideomycetes</taxon>
        <taxon>Pleosporomycetidae</taxon>
        <taxon>Pleosporales</taxon>
        <taxon>Pleosporineae</taxon>
        <taxon>Phaeosphaeriaceae</taxon>
        <taxon>Paraphoma</taxon>
    </lineage>
</organism>
<keyword evidence="2 3" id="KW-0040">ANK repeat</keyword>
<keyword evidence="6" id="KW-1185">Reference proteome</keyword>
<dbReference type="PROSITE" id="PS50088">
    <property type="entry name" value="ANK_REPEAT"/>
    <property type="match status" value="2"/>
</dbReference>
<dbReference type="InterPro" id="IPR036770">
    <property type="entry name" value="Ankyrin_rpt-contain_sf"/>
</dbReference>
<dbReference type="Proteomes" id="UP000813461">
    <property type="component" value="Unassembled WGS sequence"/>
</dbReference>
<dbReference type="SMART" id="SM00248">
    <property type="entry name" value="ANK"/>
    <property type="match status" value="3"/>
</dbReference>
<name>A0A8K0QRK4_9PLEO</name>
<feature type="region of interest" description="Disordered" evidence="4">
    <location>
        <begin position="1"/>
        <end position="26"/>
    </location>
</feature>
<feature type="repeat" description="ANK" evidence="3">
    <location>
        <begin position="56"/>
        <end position="88"/>
    </location>
</feature>
<gene>
    <name evidence="5" type="ORF">FB567DRAFT_458657</name>
</gene>
<proteinExistence type="predicted"/>
<evidence type="ECO:0000256" key="1">
    <source>
        <dbReference type="ARBA" id="ARBA00022737"/>
    </source>
</evidence>
<dbReference type="PROSITE" id="PS50297">
    <property type="entry name" value="ANK_REP_REGION"/>
    <property type="match status" value="2"/>
</dbReference>
<dbReference type="Gene3D" id="1.25.40.20">
    <property type="entry name" value="Ankyrin repeat-containing domain"/>
    <property type="match status" value="1"/>
</dbReference>
<evidence type="ECO:0000256" key="3">
    <source>
        <dbReference type="PROSITE-ProRule" id="PRU00023"/>
    </source>
</evidence>
<dbReference type="OrthoDB" id="3945980at2759"/>
<dbReference type="SUPFAM" id="SSF48403">
    <property type="entry name" value="Ankyrin repeat"/>
    <property type="match status" value="1"/>
</dbReference>
<evidence type="ECO:0000313" key="5">
    <source>
        <dbReference type="EMBL" id="KAH7066489.1"/>
    </source>
</evidence>
<dbReference type="AlphaFoldDB" id="A0A8K0QRK4"/>
<dbReference type="Pfam" id="PF12796">
    <property type="entry name" value="Ank_2"/>
    <property type="match status" value="1"/>
</dbReference>